<protein>
    <submittedName>
        <fullName evidence="1">Uncharacterized protein</fullName>
    </submittedName>
</protein>
<evidence type="ECO:0000313" key="2">
    <source>
        <dbReference type="Proteomes" id="UP000770717"/>
    </source>
</evidence>
<name>A0A8J6EFU7_ELECQ</name>
<accession>A0A8J6EFU7</accession>
<keyword evidence="2" id="KW-1185">Reference proteome</keyword>
<evidence type="ECO:0000313" key="1">
    <source>
        <dbReference type="EMBL" id="KAG9468225.1"/>
    </source>
</evidence>
<reference evidence="1" key="1">
    <citation type="thesis" date="2020" institute="ProQuest LLC" country="789 East Eisenhower Parkway, Ann Arbor, MI, USA">
        <title>Comparative Genomics and Chromosome Evolution.</title>
        <authorList>
            <person name="Mudd A.B."/>
        </authorList>
    </citation>
    <scope>NUCLEOTIDE SEQUENCE</scope>
    <source>
        <strain evidence="1">HN-11 Male</strain>
        <tissue evidence="1">Kidney and liver</tissue>
    </source>
</reference>
<dbReference type="EMBL" id="WNTK01000978">
    <property type="protein sequence ID" value="KAG9468225.1"/>
    <property type="molecule type" value="Genomic_DNA"/>
</dbReference>
<organism evidence="1 2">
    <name type="scientific">Eleutherodactylus coqui</name>
    <name type="common">Puerto Rican coqui</name>
    <dbReference type="NCBI Taxonomy" id="57060"/>
    <lineage>
        <taxon>Eukaryota</taxon>
        <taxon>Metazoa</taxon>
        <taxon>Chordata</taxon>
        <taxon>Craniata</taxon>
        <taxon>Vertebrata</taxon>
        <taxon>Euteleostomi</taxon>
        <taxon>Amphibia</taxon>
        <taxon>Batrachia</taxon>
        <taxon>Anura</taxon>
        <taxon>Neobatrachia</taxon>
        <taxon>Hyloidea</taxon>
        <taxon>Eleutherodactylidae</taxon>
        <taxon>Eleutherodactylinae</taxon>
        <taxon>Eleutherodactylus</taxon>
        <taxon>Eleutherodactylus</taxon>
    </lineage>
</organism>
<gene>
    <name evidence="1" type="ORF">GDO78_023202</name>
</gene>
<proteinExistence type="predicted"/>
<dbReference type="AlphaFoldDB" id="A0A8J6EFU7"/>
<sequence>MVTSQGESLPWLVMCSFQLACPLFGEFQSSSVPPVINQDIRSLQPFPKMKLKPQLVTPKETVRPLYDPRPPGCSTVSPQNGCLNHVFLLHIFFKSTCHYI</sequence>
<comment type="caution">
    <text evidence="1">The sequence shown here is derived from an EMBL/GenBank/DDBJ whole genome shotgun (WGS) entry which is preliminary data.</text>
</comment>
<dbReference type="Proteomes" id="UP000770717">
    <property type="component" value="Unassembled WGS sequence"/>
</dbReference>